<accession>A0A7X5QUI5</accession>
<name>A0A7X5QUI5_9GAMM</name>
<reference evidence="1 2" key="1">
    <citation type="journal article" date="2006" name="Int. J. Syst. Evol. Microbiol.">
        <title>Dyella yeojuensis sp. nov., isolated from greenhouse soil in Korea.</title>
        <authorList>
            <person name="Kim B.Y."/>
            <person name="Weon H.Y."/>
            <person name="Lee K.H."/>
            <person name="Seok S.J."/>
            <person name="Kwon S.W."/>
            <person name="Go S.J."/>
            <person name="Stackebrandt E."/>
        </authorList>
    </citation>
    <scope>NUCLEOTIDE SEQUENCE [LARGE SCALE GENOMIC DNA]</scope>
    <source>
        <strain evidence="1 2">DSM 17673</strain>
    </source>
</reference>
<dbReference type="EMBL" id="JAAQTL010000001">
    <property type="protein sequence ID" value="NID15669.1"/>
    <property type="molecule type" value="Genomic_DNA"/>
</dbReference>
<organism evidence="1 2">
    <name type="scientific">Luteibacter yeojuensis</name>
    <dbReference type="NCBI Taxonomy" id="345309"/>
    <lineage>
        <taxon>Bacteria</taxon>
        <taxon>Pseudomonadati</taxon>
        <taxon>Pseudomonadota</taxon>
        <taxon>Gammaproteobacteria</taxon>
        <taxon>Lysobacterales</taxon>
        <taxon>Rhodanobacteraceae</taxon>
        <taxon>Luteibacter</taxon>
    </lineage>
</organism>
<comment type="caution">
    <text evidence="1">The sequence shown here is derived from an EMBL/GenBank/DDBJ whole genome shotgun (WGS) entry which is preliminary data.</text>
</comment>
<dbReference type="Proteomes" id="UP000518878">
    <property type="component" value="Unassembled WGS sequence"/>
</dbReference>
<gene>
    <name evidence="1" type="ORF">HBF32_09375</name>
</gene>
<proteinExistence type="predicted"/>
<keyword evidence="2" id="KW-1185">Reference proteome</keyword>
<protein>
    <submittedName>
        <fullName evidence="1">Uncharacterized protein</fullName>
    </submittedName>
</protein>
<evidence type="ECO:0000313" key="1">
    <source>
        <dbReference type="EMBL" id="NID15669.1"/>
    </source>
</evidence>
<sequence>MGTYVESFDSPDGCLRVDTYRPFWVLPSFLHNVPHPDGYYEGYGSHWDSPVFKRLYERSTGELLGQTIVFDAAFADYGIDWGDPTSPGHRVISSARYALATTTRCADPETLSRLKAAYERGEWKGGVSSKVENGAWVGTSAYRLDERVR</sequence>
<dbReference type="AlphaFoldDB" id="A0A7X5QUI5"/>
<evidence type="ECO:0000313" key="2">
    <source>
        <dbReference type="Proteomes" id="UP000518878"/>
    </source>
</evidence>